<feature type="transmembrane region" description="Helical" evidence="13">
    <location>
        <begin position="92"/>
        <end position="111"/>
    </location>
</feature>
<organism evidence="14 16">
    <name type="scientific">Caproicibacterium lactatifermentans</name>
    <dbReference type="NCBI Taxonomy" id="2666138"/>
    <lineage>
        <taxon>Bacteria</taxon>
        <taxon>Bacillati</taxon>
        <taxon>Bacillota</taxon>
        <taxon>Clostridia</taxon>
        <taxon>Eubacteriales</taxon>
        <taxon>Oscillospiraceae</taxon>
        <taxon>Caproicibacterium</taxon>
    </lineage>
</organism>
<dbReference type="InterPro" id="IPR002528">
    <property type="entry name" value="MATE_fam"/>
</dbReference>
<dbReference type="PANTHER" id="PTHR43298">
    <property type="entry name" value="MULTIDRUG RESISTANCE PROTEIN NORM-RELATED"/>
    <property type="match status" value="1"/>
</dbReference>
<evidence type="ECO:0000256" key="7">
    <source>
        <dbReference type="ARBA" id="ARBA00022475"/>
    </source>
</evidence>
<protein>
    <recommendedName>
        <fullName evidence="4">Probable multidrug resistance protein NorM</fullName>
    </recommendedName>
    <alternativeName>
        <fullName evidence="12">Multidrug-efflux transporter</fullName>
    </alternativeName>
</protein>
<dbReference type="Proteomes" id="UP000501316">
    <property type="component" value="Chromosome"/>
</dbReference>
<comment type="function">
    <text evidence="1">Multidrug efflux pump.</text>
</comment>
<dbReference type="Pfam" id="PF01554">
    <property type="entry name" value="MatE"/>
    <property type="match status" value="2"/>
</dbReference>
<evidence type="ECO:0000313" key="15">
    <source>
        <dbReference type="EMBL" id="QKO31238.1"/>
    </source>
</evidence>
<feature type="transmembrane region" description="Helical" evidence="13">
    <location>
        <begin position="131"/>
        <end position="154"/>
    </location>
</feature>
<feature type="transmembrane region" description="Helical" evidence="13">
    <location>
        <begin position="161"/>
        <end position="184"/>
    </location>
</feature>
<gene>
    <name evidence="14" type="ORF">GJQ69_04940</name>
    <name evidence="15" type="ORF">GKP14_08610</name>
</gene>
<dbReference type="PANTHER" id="PTHR43298:SF2">
    <property type="entry name" value="FMN_FAD EXPORTER YEEO-RELATED"/>
    <property type="match status" value="1"/>
</dbReference>
<comment type="subcellular location">
    <subcellularLocation>
        <location evidence="2">Cell membrane</location>
        <topology evidence="2">Multi-pass membrane protein</topology>
    </subcellularLocation>
</comment>
<feature type="transmembrane region" description="Helical" evidence="13">
    <location>
        <begin position="190"/>
        <end position="208"/>
    </location>
</feature>
<feature type="transmembrane region" description="Helical" evidence="13">
    <location>
        <begin position="357"/>
        <end position="376"/>
    </location>
</feature>
<evidence type="ECO:0000256" key="10">
    <source>
        <dbReference type="ARBA" id="ARBA00023065"/>
    </source>
</evidence>
<reference evidence="15" key="2">
    <citation type="journal article" date="2021" name="Appl. Environ. Microbiol.">
        <title>Adaptability of a Caproate-Producing Bacterium Contributes to Its Dominance in an Anaerobic Fermentation System.</title>
        <authorList>
            <person name="Wang H."/>
            <person name="Gu Y."/>
            <person name="Zhou W."/>
            <person name="Zhao D."/>
            <person name="Qiao Z."/>
            <person name="Zheng J."/>
            <person name="Gao J."/>
            <person name="Chen X."/>
            <person name="Ren C."/>
            <person name="Xu Y."/>
        </authorList>
    </citation>
    <scope>NUCLEOTIDE SEQUENCE</scope>
    <source>
        <strain evidence="15">JNU-WLY1368</strain>
    </source>
</reference>
<evidence type="ECO:0000256" key="2">
    <source>
        <dbReference type="ARBA" id="ARBA00004651"/>
    </source>
</evidence>
<keyword evidence="8 13" id="KW-0812">Transmembrane</keyword>
<dbReference type="Proteomes" id="UP000509623">
    <property type="component" value="Chromosome"/>
</dbReference>
<dbReference type="GO" id="GO:0042910">
    <property type="term" value="F:xenobiotic transmembrane transporter activity"/>
    <property type="evidence" value="ECO:0007669"/>
    <property type="project" value="InterPro"/>
</dbReference>
<comment type="similarity">
    <text evidence="3">Belongs to the multi antimicrobial extrusion (MATE) (TC 2.A.66.1) family.</text>
</comment>
<keyword evidence="7" id="KW-1003">Cell membrane</keyword>
<evidence type="ECO:0000256" key="8">
    <source>
        <dbReference type="ARBA" id="ARBA00022692"/>
    </source>
</evidence>
<dbReference type="GO" id="GO:0005886">
    <property type="term" value="C:plasma membrane"/>
    <property type="evidence" value="ECO:0007669"/>
    <property type="project" value="UniProtKB-SubCell"/>
</dbReference>
<evidence type="ECO:0000313" key="17">
    <source>
        <dbReference type="Proteomes" id="UP000509623"/>
    </source>
</evidence>
<dbReference type="InterPro" id="IPR048279">
    <property type="entry name" value="MdtK-like"/>
</dbReference>
<dbReference type="GO" id="GO:0015297">
    <property type="term" value="F:antiporter activity"/>
    <property type="evidence" value="ECO:0007669"/>
    <property type="project" value="UniProtKB-KW"/>
</dbReference>
<dbReference type="EMBL" id="CP046051">
    <property type="protein sequence ID" value="QKN24780.1"/>
    <property type="molecule type" value="Genomic_DNA"/>
</dbReference>
<evidence type="ECO:0000313" key="16">
    <source>
        <dbReference type="Proteomes" id="UP000501316"/>
    </source>
</evidence>
<dbReference type="GO" id="GO:0006811">
    <property type="term" value="P:monoatomic ion transport"/>
    <property type="evidence" value="ECO:0007669"/>
    <property type="project" value="UniProtKB-KW"/>
</dbReference>
<keyword evidence="9 13" id="KW-1133">Transmembrane helix</keyword>
<dbReference type="KEGG" id="clf:GJQ69_04940"/>
<evidence type="ECO:0000256" key="12">
    <source>
        <dbReference type="ARBA" id="ARBA00031636"/>
    </source>
</evidence>
<feature type="transmembrane region" description="Helical" evidence="13">
    <location>
        <begin position="9"/>
        <end position="27"/>
    </location>
</feature>
<evidence type="ECO:0000256" key="5">
    <source>
        <dbReference type="ARBA" id="ARBA00022448"/>
    </source>
</evidence>
<sequence>MTSGNPQKLIIQFAVPIFLSQLFQQLYNTVDSVIVGNYLGKSALAAVSSSGTLIFLLVSFFTGMAMGAGVAISKYFGAGDQEKMSKAIHTNVAFGVVAGILLTIVGIWATPEILRWMGTDPRVLPQSIVYFRYYFCGALSIVLYNIFTSIMNAVGDSKRPLYYLIFSSILNVVLDLLFICGFHLGVGSAAVATTISQTVSMLLSLYHLTRKGTIYQVSLHKVRFHTDTLREMIHYGIPTGIQNSVIGFANVIVQTNINSFGENAMAGYGSYIKIEGFAFLPITCFAIALSTFVSQNLGAGKHDRAKTGARFGILTSILLAEGIGVIIFCSAPFLISLFNQDSGVIAYGVRQAHIETLFYFVLAFSHCIAGICRGAGKAVVPMLVMLGVWCVFRIFYISVAMHFSHNITLVFWAYPLTWSISSAIFLIYYKKSDWVHGFDY</sequence>
<evidence type="ECO:0000313" key="14">
    <source>
        <dbReference type="EMBL" id="QKN24780.1"/>
    </source>
</evidence>
<keyword evidence="6" id="KW-0050">Antiport</keyword>
<accession>A0A859DSG7</accession>
<feature type="transmembrane region" description="Helical" evidence="13">
    <location>
        <begin position="383"/>
        <end position="403"/>
    </location>
</feature>
<dbReference type="AlphaFoldDB" id="A0A859DSG7"/>
<dbReference type="EMBL" id="CP046161">
    <property type="protein sequence ID" value="QKO31238.1"/>
    <property type="molecule type" value="Genomic_DNA"/>
</dbReference>
<evidence type="ECO:0000256" key="4">
    <source>
        <dbReference type="ARBA" id="ARBA00020268"/>
    </source>
</evidence>
<keyword evidence="17" id="KW-1185">Reference proteome</keyword>
<proteinExistence type="inferred from homology"/>
<evidence type="ECO:0000256" key="6">
    <source>
        <dbReference type="ARBA" id="ARBA00022449"/>
    </source>
</evidence>
<evidence type="ECO:0000256" key="1">
    <source>
        <dbReference type="ARBA" id="ARBA00003408"/>
    </source>
</evidence>
<name>A0A859DSG7_9FIRM</name>
<dbReference type="CDD" id="cd13138">
    <property type="entry name" value="MATE_yoeA_like"/>
    <property type="match status" value="1"/>
</dbReference>
<reference evidence="15" key="3">
    <citation type="journal article" date="2022" name="Int. J. Syst. Evol. Microbiol.">
        <title>Caproicibacterium lactatifermentans sp. nov., isolated from pit clay used for the production of Chinese strong aroma-type liquor.</title>
        <authorList>
            <person name="Wang H."/>
            <person name="Gu Y."/>
            <person name="Zhao D."/>
            <person name="Qiao Z."/>
            <person name="Zheng J."/>
            <person name="Gao J."/>
            <person name="Ren C."/>
            <person name="Xu Y."/>
        </authorList>
    </citation>
    <scope>NUCLEOTIDE SEQUENCE</scope>
    <source>
        <strain evidence="15">JNU-WLY1368</strain>
    </source>
</reference>
<keyword evidence="5" id="KW-0813">Transport</keyword>
<dbReference type="NCBIfam" id="TIGR00797">
    <property type="entry name" value="matE"/>
    <property type="match status" value="1"/>
</dbReference>
<evidence type="ECO:0000256" key="13">
    <source>
        <dbReference type="SAM" id="Phobius"/>
    </source>
</evidence>
<evidence type="ECO:0000256" key="9">
    <source>
        <dbReference type="ARBA" id="ARBA00022989"/>
    </source>
</evidence>
<evidence type="ECO:0000256" key="11">
    <source>
        <dbReference type="ARBA" id="ARBA00023136"/>
    </source>
</evidence>
<feature type="transmembrane region" description="Helical" evidence="13">
    <location>
        <begin position="409"/>
        <end position="429"/>
    </location>
</feature>
<reference evidence="16 17" key="1">
    <citation type="submission" date="2019-11" db="EMBL/GenBank/DDBJ databases">
        <authorList>
            <person name="Ren C."/>
            <person name="Wang H."/>
            <person name="Xu Y."/>
        </authorList>
    </citation>
    <scope>NUCLEOTIDE SEQUENCE [LARGE SCALE GENOMIC DNA]</scope>
    <source>
        <strain evidence="17">JNU-WLY1368</strain>
        <strain evidence="14 16">LBM 19010</strain>
    </source>
</reference>
<feature type="transmembrane region" description="Helical" evidence="13">
    <location>
        <begin position="47"/>
        <end position="72"/>
    </location>
</feature>
<dbReference type="PIRSF" id="PIRSF006603">
    <property type="entry name" value="DinF"/>
    <property type="match status" value="1"/>
</dbReference>
<evidence type="ECO:0000256" key="3">
    <source>
        <dbReference type="ARBA" id="ARBA00010199"/>
    </source>
</evidence>
<keyword evidence="10" id="KW-0406">Ion transport</keyword>
<dbReference type="InterPro" id="IPR050222">
    <property type="entry name" value="MATE_MdtK"/>
</dbReference>
<feature type="transmembrane region" description="Helical" evidence="13">
    <location>
        <begin position="311"/>
        <end position="337"/>
    </location>
</feature>
<keyword evidence="11 13" id="KW-0472">Membrane</keyword>